<evidence type="ECO:0000313" key="7">
    <source>
        <dbReference type="EMBL" id="BDD11829.1"/>
    </source>
</evidence>
<dbReference type="SUPFAM" id="SSF88946">
    <property type="entry name" value="Sigma2 domain of RNA polymerase sigma factors"/>
    <property type="match status" value="1"/>
</dbReference>
<dbReference type="Gene3D" id="1.10.1740.10">
    <property type="match status" value="1"/>
</dbReference>
<dbReference type="Pfam" id="PF08281">
    <property type="entry name" value="Sigma70_r4_2"/>
    <property type="match status" value="1"/>
</dbReference>
<keyword evidence="3" id="KW-0731">Sigma factor</keyword>
<name>A0AAU9CZ96_9BACT</name>
<reference evidence="7 8" key="1">
    <citation type="submission" date="2021-12" db="EMBL/GenBank/DDBJ databases">
        <title>Genome sequencing of bacteria with rrn-lacking chromosome and rrn-plasmid.</title>
        <authorList>
            <person name="Anda M."/>
            <person name="Iwasaki W."/>
        </authorList>
    </citation>
    <scope>NUCLEOTIDE SEQUENCE [LARGE SCALE GENOMIC DNA]</scope>
    <source>
        <strain evidence="7 8">DSM 100852</strain>
        <plasmid evidence="7 8">pFA2</plasmid>
    </source>
</reference>
<dbReference type="SUPFAM" id="SSF88659">
    <property type="entry name" value="Sigma3 and sigma4 domains of RNA polymerase sigma factors"/>
    <property type="match status" value="1"/>
</dbReference>
<dbReference type="PANTHER" id="PTHR43133:SF46">
    <property type="entry name" value="RNA POLYMERASE SIGMA-70 FACTOR ECF SUBFAMILY"/>
    <property type="match status" value="1"/>
</dbReference>
<dbReference type="InterPro" id="IPR014327">
    <property type="entry name" value="RNA_pol_sigma70_bacteroid"/>
</dbReference>
<keyword evidence="8" id="KW-1185">Reference proteome</keyword>
<gene>
    <name evidence="7" type="ORF">FUAX_42610</name>
</gene>
<dbReference type="EMBL" id="AP025316">
    <property type="protein sequence ID" value="BDD11829.1"/>
    <property type="molecule type" value="Genomic_DNA"/>
</dbReference>
<dbReference type="PANTHER" id="PTHR43133">
    <property type="entry name" value="RNA POLYMERASE ECF-TYPE SIGMA FACTO"/>
    <property type="match status" value="1"/>
</dbReference>
<dbReference type="KEGG" id="fax:FUAX_42610"/>
<dbReference type="InterPro" id="IPR013249">
    <property type="entry name" value="RNA_pol_sigma70_r4_t2"/>
</dbReference>
<proteinExistence type="inferred from homology"/>
<evidence type="ECO:0000256" key="4">
    <source>
        <dbReference type="ARBA" id="ARBA00023163"/>
    </source>
</evidence>
<dbReference type="NCBIfam" id="TIGR02937">
    <property type="entry name" value="sigma70-ECF"/>
    <property type="match status" value="1"/>
</dbReference>
<keyword evidence="7" id="KW-0614">Plasmid</keyword>
<dbReference type="RefSeq" id="WP_338395228.1">
    <property type="nucleotide sequence ID" value="NZ_AP025316.1"/>
</dbReference>
<protein>
    <submittedName>
        <fullName evidence="7">RNA polymerase sigma-70 factor</fullName>
    </submittedName>
</protein>
<dbReference type="InterPro" id="IPR013325">
    <property type="entry name" value="RNA_pol_sigma_r2"/>
</dbReference>
<dbReference type="GO" id="GO:0016987">
    <property type="term" value="F:sigma factor activity"/>
    <property type="evidence" value="ECO:0007669"/>
    <property type="project" value="UniProtKB-KW"/>
</dbReference>
<evidence type="ECO:0000256" key="2">
    <source>
        <dbReference type="ARBA" id="ARBA00023015"/>
    </source>
</evidence>
<keyword evidence="2" id="KW-0805">Transcription regulation</keyword>
<sequence>MSIRVNSLEEYEAVFRSHYAGLVSYAFGFLNDHDEAEDVTQEVFIKVWERRDSIELKSGWGVYLRVAVRNASVNRLKSKYRQMMSEELQEFREPAELETSDLDLADLETLANSILSQLPEKTGIIFRMSRFSNASYEEIAKELGLSVKSVEYHMSKAIQWIKKNLSKHWYMVWLLMGMIKK</sequence>
<dbReference type="InterPro" id="IPR007627">
    <property type="entry name" value="RNA_pol_sigma70_r2"/>
</dbReference>
<dbReference type="Gene3D" id="1.10.10.10">
    <property type="entry name" value="Winged helix-like DNA-binding domain superfamily/Winged helix DNA-binding domain"/>
    <property type="match status" value="1"/>
</dbReference>
<geneLocation type="plasmid" evidence="7 8">
    <name>pFA2</name>
</geneLocation>
<feature type="domain" description="RNA polymerase sigma factor 70 region 4 type 2" evidence="6">
    <location>
        <begin position="114"/>
        <end position="159"/>
    </location>
</feature>
<evidence type="ECO:0000256" key="1">
    <source>
        <dbReference type="ARBA" id="ARBA00010641"/>
    </source>
</evidence>
<evidence type="ECO:0000313" key="8">
    <source>
        <dbReference type="Proteomes" id="UP001348817"/>
    </source>
</evidence>
<comment type="similarity">
    <text evidence="1">Belongs to the sigma-70 factor family. ECF subfamily.</text>
</comment>
<accession>A0AAU9CZ96</accession>
<feature type="domain" description="RNA polymerase sigma-70 region 2" evidence="5">
    <location>
        <begin position="15"/>
        <end position="81"/>
    </location>
</feature>
<evidence type="ECO:0000259" key="6">
    <source>
        <dbReference type="Pfam" id="PF08281"/>
    </source>
</evidence>
<dbReference type="GO" id="GO:0003677">
    <property type="term" value="F:DNA binding"/>
    <property type="evidence" value="ECO:0007669"/>
    <property type="project" value="InterPro"/>
</dbReference>
<dbReference type="Proteomes" id="UP001348817">
    <property type="component" value="Plasmid pFA2"/>
</dbReference>
<dbReference type="InterPro" id="IPR014284">
    <property type="entry name" value="RNA_pol_sigma-70_dom"/>
</dbReference>
<dbReference type="AlphaFoldDB" id="A0AAU9CZ96"/>
<evidence type="ECO:0000256" key="3">
    <source>
        <dbReference type="ARBA" id="ARBA00023082"/>
    </source>
</evidence>
<keyword evidence="4" id="KW-0804">Transcription</keyword>
<dbReference type="Pfam" id="PF04542">
    <property type="entry name" value="Sigma70_r2"/>
    <property type="match status" value="1"/>
</dbReference>
<dbReference type="GO" id="GO:0006352">
    <property type="term" value="P:DNA-templated transcription initiation"/>
    <property type="evidence" value="ECO:0007669"/>
    <property type="project" value="InterPro"/>
</dbReference>
<dbReference type="NCBIfam" id="TIGR02985">
    <property type="entry name" value="Sig70_bacteroi1"/>
    <property type="match status" value="1"/>
</dbReference>
<organism evidence="7 8">
    <name type="scientific">Fulvitalea axinellae</name>
    <dbReference type="NCBI Taxonomy" id="1182444"/>
    <lineage>
        <taxon>Bacteria</taxon>
        <taxon>Pseudomonadati</taxon>
        <taxon>Bacteroidota</taxon>
        <taxon>Cytophagia</taxon>
        <taxon>Cytophagales</taxon>
        <taxon>Persicobacteraceae</taxon>
        <taxon>Fulvitalea</taxon>
    </lineage>
</organism>
<dbReference type="InterPro" id="IPR013324">
    <property type="entry name" value="RNA_pol_sigma_r3/r4-like"/>
</dbReference>
<dbReference type="InterPro" id="IPR036388">
    <property type="entry name" value="WH-like_DNA-bd_sf"/>
</dbReference>
<evidence type="ECO:0000259" key="5">
    <source>
        <dbReference type="Pfam" id="PF04542"/>
    </source>
</evidence>
<dbReference type="InterPro" id="IPR039425">
    <property type="entry name" value="RNA_pol_sigma-70-like"/>
</dbReference>